<reference evidence="4" key="1">
    <citation type="submission" date="2023-07" db="EMBL/GenBank/DDBJ databases">
        <title>Sequencing the genomes of 1000 actinobacteria strains.</title>
        <authorList>
            <person name="Klenk H.-P."/>
        </authorList>
    </citation>
    <scope>NUCLEOTIDE SEQUENCE</scope>
    <source>
        <strain evidence="4">DSM 44707</strain>
    </source>
</reference>
<dbReference type="InterPro" id="IPR050832">
    <property type="entry name" value="Bact_Acetyltransf"/>
</dbReference>
<name>A0AAE4C806_9ACTN</name>
<dbReference type="Proteomes" id="UP001183643">
    <property type="component" value="Unassembled WGS sequence"/>
</dbReference>
<dbReference type="PANTHER" id="PTHR43877">
    <property type="entry name" value="AMINOALKYLPHOSPHONATE N-ACETYLTRANSFERASE-RELATED-RELATED"/>
    <property type="match status" value="1"/>
</dbReference>
<dbReference type="Pfam" id="PF00583">
    <property type="entry name" value="Acetyltransf_1"/>
    <property type="match status" value="1"/>
</dbReference>
<dbReference type="InterPro" id="IPR016181">
    <property type="entry name" value="Acyl_CoA_acyltransferase"/>
</dbReference>
<accession>A0AAE4C806</accession>
<organism evidence="4 5">
    <name type="scientific">Catenuloplanes atrovinosus</name>
    <dbReference type="NCBI Taxonomy" id="137266"/>
    <lineage>
        <taxon>Bacteria</taxon>
        <taxon>Bacillati</taxon>
        <taxon>Actinomycetota</taxon>
        <taxon>Actinomycetes</taxon>
        <taxon>Micromonosporales</taxon>
        <taxon>Micromonosporaceae</taxon>
        <taxon>Catenuloplanes</taxon>
    </lineage>
</organism>
<dbReference type="GO" id="GO:0016747">
    <property type="term" value="F:acyltransferase activity, transferring groups other than amino-acyl groups"/>
    <property type="evidence" value="ECO:0007669"/>
    <property type="project" value="InterPro"/>
</dbReference>
<evidence type="ECO:0000313" key="5">
    <source>
        <dbReference type="Proteomes" id="UP001183643"/>
    </source>
</evidence>
<dbReference type="CDD" id="cd04301">
    <property type="entry name" value="NAT_SF"/>
    <property type="match status" value="1"/>
</dbReference>
<dbReference type="EMBL" id="JAVDYB010000001">
    <property type="protein sequence ID" value="MDR7273284.1"/>
    <property type="molecule type" value="Genomic_DNA"/>
</dbReference>
<keyword evidence="1" id="KW-0808">Transferase</keyword>
<feature type="domain" description="N-acetyltransferase" evidence="3">
    <location>
        <begin position="4"/>
        <end position="153"/>
    </location>
</feature>
<proteinExistence type="predicted"/>
<comment type="caution">
    <text evidence="4">The sequence shown here is derived from an EMBL/GenBank/DDBJ whole genome shotgun (WGS) entry which is preliminary data.</text>
</comment>
<keyword evidence="2" id="KW-0012">Acyltransferase</keyword>
<dbReference type="PROSITE" id="PS51186">
    <property type="entry name" value="GNAT"/>
    <property type="match status" value="1"/>
</dbReference>
<protein>
    <submittedName>
        <fullName evidence="4">GNAT superfamily N-acetyltransferase</fullName>
    </submittedName>
</protein>
<evidence type="ECO:0000256" key="1">
    <source>
        <dbReference type="ARBA" id="ARBA00022679"/>
    </source>
</evidence>
<keyword evidence="5" id="KW-1185">Reference proteome</keyword>
<evidence type="ECO:0000313" key="4">
    <source>
        <dbReference type="EMBL" id="MDR7273284.1"/>
    </source>
</evidence>
<dbReference type="PANTHER" id="PTHR43877:SF2">
    <property type="entry name" value="AMINOALKYLPHOSPHONATE N-ACETYLTRANSFERASE-RELATED"/>
    <property type="match status" value="1"/>
</dbReference>
<dbReference type="InterPro" id="IPR000182">
    <property type="entry name" value="GNAT_dom"/>
</dbReference>
<dbReference type="SUPFAM" id="SSF55729">
    <property type="entry name" value="Acyl-CoA N-acyltransferases (Nat)"/>
    <property type="match status" value="1"/>
</dbReference>
<sequence length="153" mass="16858">MKDFEVRSVRYDEPEAQTVMRAALAELAVRYGGTGDDTPMDPAEFTPPRGDFVVAFLGGEPVGGAGWRAHGDEDAELKRMFTSVAVRGRGIGRRVLAAVEESARAQGRRRMILEVGDLQPEAIAMYHACGYDRIENFGFYRNDPGCLSFARVL</sequence>
<dbReference type="Gene3D" id="3.40.630.30">
    <property type="match status" value="1"/>
</dbReference>
<dbReference type="AlphaFoldDB" id="A0AAE4C806"/>
<gene>
    <name evidence="4" type="ORF">J2S41_000062</name>
</gene>
<evidence type="ECO:0000256" key="2">
    <source>
        <dbReference type="ARBA" id="ARBA00023315"/>
    </source>
</evidence>
<evidence type="ECO:0000259" key="3">
    <source>
        <dbReference type="PROSITE" id="PS51186"/>
    </source>
</evidence>